<dbReference type="EMBL" id="JANKJG010000010">
    <property type="protein sequence ID" value="MCR8827616.1"/>
    <property type="molecule type" value="Genomic_DNA"/>
</dbReference>
<organism evidence="1 2">
    <name type="scientific">Pseudosulfitobacter koreensis</name>
    <dbReference type="NCBI Taxonomy" id="2968472"/>
    <lineage>
        <taxon>Bacteria</taxon>
        <taxon>Pseudomonadati</taxon>
        <taxon>Pseudomonadota</taxon>
        <taxon>Alphaproteobacteria</taxon>
        <taxon>Rhodobacterales</taxon>
        <taxon>Roseobacteraceae</taxon>
        <taxon>Pseudosulfitobacter</taxon>
    </lineage>
</organism>
<comment type="caution">
    <text evidence="1">The sequence shown here is derived from an EMBL/GenBank/DDBJ whole genome shotgun (WGS) entry which is preliminary data.</text>
</comment>
<evidence type="ECO:0000313" key="2">
    <source>
        <dbReference type="Proteomes" id="UP001165396"/>
    </source>
</evidence>
<accession>A0ABT1Z3D6</accession>
<gene>
    <name evidence="1" type="ORF">NTA49_13820</name>
</gene>
<keyword evidence="2" id="KW-1185">Reference proteome</keyword>
<reference evidence="1" key="1">
    <citation type="submission" date="2022-07" db="EMBL/GenBank/DDBJ databases">
        <title>Pseudosulfitobacter sp. strain AP-MA-4, whole genome sequence.</title>
        <authorList>
            <person name="Jiang Y."/>
        </authorList>
    </citation>
    <scope>NUCLEOTIDE SEQUENCE</scope>
    <source>
        <strain evidence="1">AP-MA-4</strain>
    </source>
</reference>
<dbReference type="RefSeq" id="WP_258295385.1">
    <property type="nucleotide sequence ID" value="NZ_JANKJG010000010.1"/>
</dbReference>
<evidence type="ECO:0000313" key="1">
    <source>
        <dbReference type="EMBL" id="MCR8827616.1"/>
    </source>
</evidence>
<proteinExistence type="predicted"/>
<dbReference type="Proteomes" id="UP001165396">
    <property type="component" value="Unassembled WGS sequence"/>
</dbReference>
<evidence type="ECO:0008006" key="3">
    <source>
        <dbReference type="Google" id="ProtNLM"/>
    </source>
</evidence>
<name>A0ABT1Z3D6_9RHOB</name>
<sequence length="223" mass="24668">MNAVCDTSFAHAVRRAAKGIRLYSRADDLVEAGPLCAILCSDGELDQHGLELMALAVTGKLHSSKAQRKGETEFARAVRRANAVWRAGKAEHPSVAGASLAHMLRSGQAPFGLGERQELAELFSPKKPNAHNARKGRPPIGAGHWRVKTIARTVRRLKCKYGNTQNSHSNAVDAVVKNPKTGRLIRHVNPSTGERFTVSKRTVEKYWQITEKRKMAIEKYRNN</sequence>
<protein>
    <recommendedName>
        <fullName evidence="3">HNH endonuclease</fullName>
    </recommendedName>
</protein>